<dbReference type="Pfam" id="PF14316">
    <property type="entry name" value="DUF4381"/>
    <property type="match status" value="1"/>
</dbReference>
<keyword evidence="1" id="KW-0812">Transmembrane</keyword>
<evidence type="ECO:0000313" key="2">
    <source>
        <dbReference type="EMBL" id="TKV71857.1"/>
    </source>
</evidence>
<name>A0A4U6RCS4_BRAEL</name>
<protein>
    <submittedName>
        <fullName evidence="2">DUF4381 domain-containing protein</fullName>
    </submittedName>
</protein>
<sequence length="173" mass="18726">MAVTPERRRLLADTQPVTVDPVAGLIDIPLPPSVSLLPATWASRIVIVLVVAGVAVAAWRLLRRFRANRYRRAALAELDRLLQTQGGVPEGMATSLALLVRRTALDAFPRETIAPLAGAGWLAFLDRSYGGDEFSQGAGRLLATAPYGRTTADAGDLTALQDLVRRWIRGHHV</sequence>
<proteinExistence type="predicted"/>
<feature type="transmembrane region" description="Helical" evidence="1">
    <location>
        <begin position="41"/>
        <end position="62"/>
    </location>
</feature>
<gene>
    <name evidence="2" type="ORF">FDV58_38540</name>
</gene>
<organism evidence="2 3">
    <name type="scientific">Bradyrhizobium elkanii</name>
    <dbReference type="NCBI Taxonomy" id="29448"/>
    <lineage>
        <taxon>Bacteria</taxon>
        <taxon>Pseudomonadati</taxon>
        <taxon>Pseudomonadota</taxon>
        <taxon>Alphaproteobacteria</taxon>
        <taxon>Hyphomicrobiales</taxon>
        <taxon>Nitrobacteraceae</taxon>
        <taxon>Bradyrhizobium</taxon>
    </lineage>
</organism>
<dbReference type="InterPro" id="IPR025489">
    <property type="entry name" value="DUF4381"/>
</dbReference>
<dbReference type="Proteomes" id="UP000305095">
    <property type="component" value="Unassembled WGS sequence"/>
</dbReference>
<evidence type="ECO:0000256" key="1">
    <source>
        <dbReference type="SAM" id="Phobius"/>
    </source>
</evidence>
<dbReference type="AlphaFoldDB" id="A0A4U6RCS4"/>
<comment type="caution">
    <text evidence="2">The sequence shown here is derived from an EMBL/GenBank/DDBJ whole genome shotgun (WGS) entry which is preliminary data.</text>
</comment>
<keyword evidence="1" id="KW-0472">Membrane</keyword>
<evidence type="ECO:0000313" key="3">
    <source>
        <dbReference type="Proteomes" id="UP000305095"/>
    </source>
</evidence>
<accession>A0A4U6RCS4</accession>
<reference evidence="2 3" key="1">
    <citation type="submission" date="2019-05" db="EMBL/GenBank/DDBJ databases">
        <title>Draft Genome of Bradyrhizobium elkanii strain SEMIA 938, Used in Commercial Inoculants for Lupinus spp. in Brazil.</title>
        <authorList>
            <person name="Hungria M."/>
            <person name="Delamuta J.R.M."/>
            <person name="Ribeiro R.A."/>
            <person name="Nogueira M.A."/>
        </authorList>
    </citation>
    <scope>NUCLEOTIDE SEQUENCE [LARGE SCALE GENOMIC DNA]</scope>
    <source>
        <strain evidence="2 3">Semia 938</strain>
    </source>
</reference>
<keyword evidence="1" id="KW-1133">Transmembrane helix</keyword>
<dbReference type="EMBL" id="SZZP01000040">
    <property type="protein sequence ID" value="TKV71857.1"/>
    <property type="molecule type" value="Genomic_DNA"/>
</dbReference>